<evidence type="ECO:0000313" key="2">
    <source>
        <dbReference type="Proteomes" id="UP000298138"/>
    </source>
</evidence>
<keyword evidence="2" id="KW-1185">Reference proteome</keyword>
<dbReference type="InParanoid" id="A0A4S2N0H7"/>
<gene>
    <name evidence="1" type="ORF">EX30DRAFT_339746</name>
</gene>
<organism evidence="1 2">
    <name type="scientific">Ascodesmis nigricans</name>
    <dbReference type="NCBI Taxonomy" id="341454"/>
    <lineage>
        <taxon>Eukaryota</taxon>
        <taxon>Fungi</taxon>
        <taxon>Dikarya</taxon>
        <taxon>Ascomycota</taxon>
        <taxon>Pezizomycotina</taxon>
        <taxon>Pezizomycetes</taxon>
        <taxon>Pezizales</taxon>
        <taxon>Ascodesmidaceae</taxon>
        <taxon>Ascodesmis</taxon>
    </lineage>
</organism>
<dbReference type="PROSITE" id="PS51257">
    <property type="entry name" value="PROKAR_LIPOPROTEIN"/>
    <property type="match status" value="1"/>
</dbReference>
<sequence>MVKPEVLHAGLSRILLPEQSVPNNQNTGISCKCSHSSSLRPTQMTNFGLSKMIQ</sequence>
<protein>
    <submittedName>
        <fullName evidence="1">Uncharacterized protein</fullName>
    </submittedName>
</protein>
<reference evidence="1 2" key="1">
    <citation type="submission" date="2019-04" db="EMBL/GenBank/DDBJ databases">
        <title>Comparative genomics and transcriptomics to analyze fruiting body development in filamentous ascomycetes.</title>
        <authorList>
            <consortium name="DOE Joint Genome Institute"/>
            <person name="Lutkenhaus R."/>
            <person name="Traeger S."/>
            <person name="Breuer J."/>
            <person name="Kuo A."/>
            <person name="Lipzen A."/>
            <person name="Pangilinan J."/>
            <person name="Dilworth D."/>
            <person name="Sandor L."/>
            <person name="Poggeler S."/>
            <person name="Barry K."/>
            <person name="Grigoriev I.V."/>
            <person name="Nowrousian M."/>
        </authorList>
    </citation>
    <scope>NUCLEOTIDE SEQUENCE [LARGE SCALE GENOMIC DNA]</scope>
    <source>
        <strain evidence="1 2">CBS 389.68</strain>
    </source>
</reference>
<name>A0A4S2N0H7_9PEZI</name>
<dbReference type="AlphaFoldDB" id="A0A4S2N0H7"/>
<proteinExistence type="predicted"/>
<dbReference type="EMBL" id="ML220115">
    <property type="protein sequence ID" value="TGZ82463.1"/>
    <property type="molecule type" value="Genomic_DNA"/>
</dbReference>
<dbReference type="Proteomes" id="UP000298138">
    <property type="component" value="Unassembled WGS sequence"/>
</dbReference>
<accession>A0A4S2N0H7</accession>
<evidence type="ECO:0000313" key="1">
    <source>
        <dbReference type="EMBL" id="TGZ82463.1"/>
    </source>
</evidence>